<feature type="compositionally biased region" description="Low complexity" evidence="1">
    <location>
        <begin position="254"/>
        <end position="263"/>
    </location>
</feature>
<gene>
    <name evidence="2" type="ORF">TOT_040000548</name>
</gene>
<feature type="compositionally biased region" description="Low complexity" evidence="1">
    <location>
        <begin position="705"/>
        <end position="718"/>
    </location>
</feature>
<dbReference type="OrthoDB" id="360974at2759"/>
<dbReference type="AlphaFoldDB" id="J4C9A1"/>
<dbReference type="VEuPathDB" id="PiroplasmaDB:TOT_040000548"/>
<feature type="compositionally biased region" description="Basic and acidic residues" evidence="1">
    <location>
        <begin position="694"/>
        <end position="704"/>
    </location>
</feature>
<dbReference type="EMBL" id="AP011949">
    <property type="protein sequence ID" value="BAM42178.1"/>
    <property type="molecule type" value="Genomic_DNA"/>
</dbReference>
<evidence type="ECO:0000313" key="2">
    <source>
        <dbReference type="EMBL" id="BAM42178.1"/>
    </source>
</evidence>
<feature type="region of interest" description="Disordered" evidence="1">
    <location>
        <begin position="1"/>
        <end position="25"/>
    </location>
</feature>
<dbReference type="GeneID" id="20716604"/>
<dbReference type="InterPro" id="IPR019311">
    <property type="entry name" value="Fy-3"/>
</dbReference>
<evidence type="ECO:0000313" key="3">
    <source>
        <dbReference type="Proteomes" id="UP000003786"/>
    </source>
</evidence>
<feature type="region of interest" description="Disordered" evidence="1">
    <location>
        <begin position="694"/>
        <end position="725"/>
    </location>
</feature>
<organism evidence="2 3">
    <name type="scientific">Theileria orientalis strain Shintoku</name>
    <dbReference type="NCBI Taxonomy" id="869250"/>
    <lineage>
        <taxon>Eukaryota</taxon>
        <taxon>Sar</taxon>
        <taxon>Alveolata</taxon>
        <taxon>Apicomplexa</taxon>
        <taxon>Aconoidasida</taxon>
        <taxon>Piroplasmida</taxon>
        <taxon>Theileriidae</taxon>
        <taxon>Theileria</taxon>
    </lineage>
</organism>
<protein>
    <submittedName>
        <fullName evidence="2">Uncharacterized protein</fullName>
    </submittedName>
</protein>
<keyword evidence="3" id="KW-1185">Reference proteome</keyword>
<feature type="region of interest" description="Disordered" evidence="1">
    <location>
        <begin position="238"/>
        <end position="264"/>
    </location>
</feature>
<sequence>MDSSHNIGKNEELDSDSENYSSNNYSHSSECYNGIENVESDSRCVSESEEIFEMFSKGVTENDFNEFCELFSKKVFKSNSESCYTENKSGDEIGTDLNYSDEKFYEYSYSDPESQELLWESLEWFVNVLEELNQFQSLGFGVTFLMSKLKVLVEKVKENESPKVSQNLEYSKNMENIRRWIDFINVFRDANNSIYTTYTLLEIMEMKLAHIKCKLIRMLQLKQSNKWKLMGASMGMSSPRSSSQDHVENTPINTPSSTTTVSSDKGDDGILCEIWDEQLKKMQLLVFNKFRHYLINVIEQLRQLYPSCNYYQMIQFIVYSDLKVQVIGGDDAGNTNGDSDVSNFNDGNDDIKNDINEVYKDTEEILKNLEKYYSSRNMNEEKVESYVKRIVDLNRRLIPKFVKINSKLPIYYEGYLNALVCNNIQDGVFQLISSNEQGNYKEGHKEKENYSEEGLEYKSWMQKISVVKLLSKTNLEVVDVVRCSFNGERKLVVFTQGSMRDLFSTSGSMGGSSYKDYKETYKELYRDSIIIKNDKEQGAEGDDEISSSIYFCTDNLNEVANREIEKVMISMLPNFNWYPKFMKYQHNYQSRQTDHNYRTEYEFENIDEEVREGAGTDYIEYKSLEEKIWSNRLNMFNSVNERNIRNMLLGRNNNLAKRVEYESTNLLVNNKVPFKVLLDYNNYIPIKYTYNEPDSSKEECEKGNGRSNSSGTSGTSGDSDNKKNNADDDNDWIIRLFNSNTNKIFKSRCIDIEVESDLFPGFYLFNNYKLNCFILPIHEKRFQTQETFQNFSKMVQNKIDLIYPPYLQQVNKIMSDSSNGNSCNSGNSSKDELGGKFTGNYGDFFTTYHTNLIVGSKDKMIINLVFHLVCCDTSMDDDVNPIEYAEDTEVILNHVKKMEPVFNGLSRILATCSRRNIQTIHLPASLKCCYKVNQYNSSAIQGDFQAHATSRGSHLNTQLSLGTGAGSKEGVLECNHDYVRCLAVVSHLASLLNKNKCAVNNINLIFPQHLKRTLLPKTAANIFTTRVNMF</sequence>
<dbReference type="eggNOG" id="ENOG502QXAR">
    <property type="taxonomic scope" value="Eukaryota"/>
</dbReference>
<dbReference type="Pfam" id="PF10154">
    <property type="entry name" value="Fy-3"/>
    <property type="match status" value="1"/>
</dbReference>
<dbReference type="KEGG" id="tot:TOT_040000548"/>
<reference evidence="2 3" key="1">
    <citation type="journal article" date="2012" name="MBio">
        <title>Comparative genome analysis of three eukaryotic parasites with differing abilities to transform leukocytes reveals key mediators of Theileria-induced leukocyte transformation.</title>
        <authorList>
            <person name="Hayashida K."/>
            <person name="Hara Y."/>
            <person name="Abe T."/>
            <person name="Yamasaki C."/>
            <person name="Toyoda A."/>
            <person name="Kosuge T."/>
            <person name="Suzuki Y."/>
            <person name="Sato Y."/>
            <person name="Kawashima S."/>
            <person name="Katayama T."/>
            <person name="Wakaguri H."/>
            <person name="Inoue N."/>
            <person name="Homma K."/>
            <person name="Tada-Umezaki M."/>
            <person name="Yagi Y."/>
            <person name="Fujii Y."/>
            <person name="Habara T."/>
            <person name="Kanehisa M."/>
            <person name="Watanabe H."/>
            <person name="Ito K."/>
            <person name="Gojobori T."/>
            <person name="Sugawara H."/>
            <person name="Imanishi T."/>
            <person name="Weir W."/>
            <person name="Gardner M."/>
            <person name="Pain A."/>
            <person name="Shiels B."/>
            <person name="Hattori M."/>
            <person name="Nene V."/>
            <person name="Sugimoto C."/>
        </authorList>
    </citation>
    <scope>NUCLEOTIDE SEQUENCE [LARGE SCALE GENOMIC DNA]</scope>
    <source>
        <strain evidence="2 3">Shintoku</strain>
    </source>
</reference>
<dbReference type="RefSeq" id="XP_009692479.1">
    <property type="nucleotide sequence ID" value="XM_009694184.1"/>
</dbReference>
<name>J4C9A1_THEOR</name>
<proteinExistence type="predicted"/>
<evidence type="ECO:0000256" key="1">
    <source>
        <dbReference type="SAM" id="MobiDB-lite"/>
    </source>
</evidence>
<dbReference type="Proteomes" id="UP000003786">
    <property type="component" value="Chromosome 4"/>
</dbReference>
<dbReference type="OMA" id="CNNIQDG"/>
<accession>J4C9A1</accession>